<sequence>MSDETVFKAPGFVGRIVRSLGEMEVIDVTVDGDMPAHAAESDDFFVVLSGRFEVDVEGAINVCAAGDYMMVAKGSSHAIRMLEPGRLILIGKV</sequence>
<evidence type="ECO:0000259" key="1">
    <source>
        <dbReference type="Pfam" id="PF07883"/>
    </source>
</evidence>
<proteinExistence type="predicted"/>
<dbReference type="InterPro" id="IPR014710">
    <property type="entry name" value="RmlC-like_jellyroll"/>
</dbReference>
<dbReference type="InterPro" id="IPR011051">
    <property type="entry name" value="RmlC_Cupin_sf"/>
</dbReference>
<dbReference type="RefSeq" id="WP_306161339.1">
    <property type="nucleotide sequence ID" value="NZ_CP132315.1"/>
</dbReference>
<dbReference type="EMBL" id="CP132315">
    <property type="protein sequence ID" value="WLS04953.1"/>
    <property type="molecule type" value="Genomic_DNA"/>
</dbReference>
<keyword evidence="3" id="KW-1185">Reference proteome</keyword>
<name>A0ABY9KA81_9HYPH</name>
<protein>
    <submittedName>
        <fullName evidence="2">Cupin domain-containing protein</fullName>
    </submittedName>
</protein>
<feature type="domain" description="Cupin type-2" evidence="1">
    <location>
        <begin position="32"/>
        <end position="89"/>
    </location>
</feature>
<accession>A0ABY9KA81</accession>
<dbReference type="Proteomes" id="UP001225788">
    <property type="component" value="Plasmid unnamed1"/>
</dbReference>
<evidence type="ECO:0000313" key="3">
    <source>
        <dbReference type="Proteomes" id="UP001225788"/>
    </source>
</evidence>
<gene>
    <name evidence="2" type="ORF">Q9315_22495</name>
</gene>
<dbReference type="SUPFAM" id="SSF51182">
    <property type="entry name" value="RmlC-like cupins"/>
    <property type="match status" value="1"/>
</dbReference>
<reference evidence="2 3" key="1">
    <citation type="submission" date="2023-08" db="EMBL/GenBank/DDBJ databases">
        <title>Pathogen: clinical or host-associated sample.</title>
        <authorList>
            <person name="Hergert J."/>
            <person name="Casey R."/>
            <person name="Wagner J."/>
            <person name="Young E.L."/>
            <person name="Oakeson K.F."/>
        </authorList>
    </citation>
    <scope>NUCLEOTIDE SEQUENCE [LARGE SCALE GENOMIC DNA]</scope>
    <source>
        <strain evidence="2 3">UPHL-collab-2</strain>
        <plasmid evidence="2 3">unnamed1</plasmid>
    </source>
</reference>
<keyword evidence="2" id="KW-0614">Plasmid</keyword>
<geneLocation type="plasmid" evidence="2 3">
    <name>unnamed1</name>
</geneLocation>
<dbReference type="Pfam" id="PF07883">
    <property type="entry name" value="Cupin_2"/>
    <property type="match status" value="1"/>
</dbReference>
<organism evidence="2 3">
    <name type="scientific">Shinella oryzae</name>
    <dbReference type="NCBI Taxonomy" id="2871820"/>
    <lineage>
        <taxon>Bacteria</taxon>
        <taxon>Pseudomonadati</taxon>
        <taxon>Pseudomonadota</taxon>
        <taxon>Alphaproteobacteria</taxon>
        <taxon>Hyphomicrobiales</taxon>
        <taxon>Rhizobiaceae</taxon>
        <taxon>Shinella</taxon>
    </lineage>
</organism>
<evidence type="ECO:0000313" key="2">
    <source>
        <dbReference type="EMBL" id="WLS04953.1"/>
    </source>
</evidence>
<dbReference type="InterPro" id="IPR013096">
    <property type="entry name" value="Cupin_2"/>
</dbReference>
<dbReference type="Gene3D" id="2.60.120.10">
    <property type="entry name" value="Jelly Rolls"/>
    <property type="match status" value="1"/>
</dbReference>